<sequence>MKNWVGSKVLLLLIIAIVATMVDSSVAARNEYSEQQEEKQLFLMISNILFKGARGRGVVDDNNLGCWPGGQGCNPFDAGNRCCDGYSCHEFMCKWCPRKGDPCGLLDPCCPGLSCDGSFTGTCH</sequence>
<protein>
    <submittedName>
        <fullName evidence="2">Uncharacterized protein</fullName>
    </submittedName>
</protein>
<keyword evidence="1" id="KW-0732">Signal</keyword>
<dbReference type="Proteomes" id="UP000596660">
    <property type="component" value="Unplaced"/>
</dbReference>
<feature type="signal peptide" evidence="1">
    <location>
        <begin position="1"/>
        <end position="27"/>
    </location>
</feature>
<proteinExistence type="predicted"/>
<reference evidence="2" key="2">
    <citation type="submission" date="2021-03" db="UniProtKB">
        <authorList>
            <consortium name="EnsemblPlants"/>
        </authorList>
    </citation>
    <scope>IDENTIFICATION</scope>
</reference>
<evidence type="ECO:0000256" key="1">
    <source>
        <dbReference type="SAM" id="SignalP"/>
    </source>
</evidence>
<accession>A0A803KQD8</accession>
<dbReference type="AlphaFoldDB" id="A0A803KQD8"/>
<dbReference type="OMA" id="SANKACI"/>
<reference evidence="2" key="1">
    <citation type="journal article" date="2017" name="Nature">
        <title>The genome of Chenopodium quinoa.</title>
        <authorList>
            <person name="Jarvis D.E."/>
            <person name="Ho Y.S."/>
            <person name="Lightfoot D.J."/>
            <person name="Schmoeckel S.M."/>
            <person name="Li B."/>
            <person name="Borm T.J.A."/>
            <person name="Ohyanagi H."/>
            <person name="Mineta K."/>
            <person name="Michell C.T."/>
            <person name="Saber N."/>
            <person name="Kharbatia N.M."/>
            <person name="Rupper R.R."/>
            <person name="Sharp A.R."/>
            <person name="Dally N."/>
            <person name="Boughton B.A."/>
            <person name="Woo Y.H."/>
            <person name="Gao G."/>
            <person name="Schijlen E.G.W.M."/>
            <person name="Guo X."/>
            <person name="Momin A.A."/>
            <person name="Negrao S."/>
            <person name="Al-Babili S."/>
            <person name="Gehring C."/>
            <person name="Roessner U."/>
            <person name="Jung C."/>
            <person name="Murphy K."/>
            <person name="Arold S.T."/>
            <person name="Gojobori T."/>
            <person name="van der Linden C.G."/>
            <person name="van Loo E.N."/>
            <person name="Jellen E.N."/>
            <person name="Maughan P.J."/>
            <person name="Tester M."/>
        </authorList>
    </citation>
    <scope>NUCLEOTIDE SEQUENCE [LARGE SCALE GENOMIC DNA]</scope>
    <source>
        <strain evidence="2">cv. PI 614886</strain>
    </source>
</reference>
<feature type="chain" id="PRO_5031224827" evidence="1">
    <location>
        <begin position="28"/>
        <end position="124"/>
    </location>
</feature>
<evidence type="ECO:0000313" key="2">
    <source>
        <dbReference type="EnsemblPlants" id="AUR62001244-RA:cds"/>
    </source>
</evidence>
<dbReference type="Gramene" id="AUR62001244-RA">
    <property type="protein sequence ID" value="AUR62001244-RA:cds"/>
    <property type="gene ID" value="AUR62001244"/>
</dbReference>
<evidence type="ECO:0000313" key="3">
    <source>
        <dbReference type="Proteomes" id="UP000596660"/>
    </source>
</evidence>
<organism evidence="2 3">
    <name type="scientific">Chenopodium quinoa</name>
    <name type="common">Quinoa</name>
    <dbReference type="NCBI Taxonomy" id="63459"/>
    <lineage>
        <taxon>Eukaryota</taxon>
        <taxon>Viridiplantae</taxon>
        <taxon>Streptophyta</taxon>
        <taxon>Embryophyta</taxon>
        <taxon>Tracheophyta</taxon>
        <taxon>Spermatophyta</taxon>
        <taxon>Magnoliopsida</taxon>
        <taxon>eudicotyledons</taxon>
        <taxon>Gunneridae</taxon>
        <taxon>Pentapetalae</taxon>
        <taxon>Caryophyllales</taxon>
        <taxon>Chenopodiaceae</taxon>
        <taxon>Chenopodioideae</taxon>
        <taxon>Atripliceae</taxon>
        <taxon>Chenopodium</taxon>
    </lineage>
</organism>
<dbReference type="EnsemblPlants" id="AUR62001244-RA">
    <property type="protein sequence ID" value="AUR62001244-RA:cds"/>
    <property type="gene ID" value="AUR62001244"/>
</dbReference>
<keyword evidence="3" id="KW-1185">Reference proteome</keyword>
<name>A0A803KQD8_CHEQI</name>